<evidence type="ECO:0000259" key="1">
    <source>
        <dbReference type="Pfam" id="PF00583"/>
    </source>
</evidence>
<evidence type="ECO:0000313" key="2">
    <source>
        <dbReference type="EMBL" id="MCL1125953.1"/>
    </source>
</evidence>
<dbReference type="GO" id="GO:0016746">
    <property type="term" value="F:acyltransferase activity"/>
    <property type="evidence" value="ECO:0007669"/>
    <property type="project" value="UniProtKB-KW"/>
</dbReference>
<feature type="domain" description="N-acetyltransferase" evidence="1">
    <location>
        <begin position="17"/>
        <end position="67"/>
    </location>
</feature>
<evidence type="ECO:0000313" key="3">
    <source>
        <dbReference type="Proteomes" id="UP001203423"/>
    </source>
</evidence>
<dbReference type="SUPFAM" id="SSF55729">
    <property type="entry name" value="Acyl-CoA N-acyltransferases (Nat)"/>
    <property type="match status" value="1"/>
</dbReference>
<sequence length="90" mass="9744">MITGQKFSLVNYPTKYAPALQGKGMGTQAVVAIFPYLKVNYGNYNAIYLTVNCKNLGAKACYQKGGFESLDDEYLGGAEGAQYIMRGTIA</sequence>
<keyword evidence="2" id="KW-0012">Acyltransferase</keyword>
<gene>
    <name evidence="2" type="ORF">L2764_16110</name>
</gene>
<organism evidence="2 3">
    <name type="scientific">Shewanella surugensis</name>
    <dbReference type="NCBI Taxonomy" id="212020"/>
    <lineage>
        <taxon>Bacteria</taxon>
        <taxon>Pseudomonadati</taxon>
        <taxon>Pseudomonadota</taxon>
        <taxon>Gammaproteobacteria</taxon>
        <taxon>Alteromonadales</taxon>
        <taxon>Shewanellaceae</taxon>
        <taxon>Shewanella</taxon>
    </lineage>
</organism>
<dbReference type="Proteomes" id="UP001203423">
    <property type="component" value="Unassembled WGS sequence"/>
</dbReference>
<name>A0ABT0LE36_9GAMM</name>
<proteinExistence type="predicted"/>
<keyword evidence="2" id="KW-0808">Transferase</keyword>
<reference evidence="2 3" key="1">
    <citation type="submission" date="2022-01" db="EMBL/GenBank/DDBJ databases">
        <title>Whole genome-based taxonomy of the Shewanellaceae.</title>
        <authorList>
            <person name="Martin-Rodriguez A.J."/>
        </authorList>
    </citation>
    <scope>NUCLEOTIDE SEQUENCE [LARGE SCALE GENOMIC DNA]</scope>
    <source>
        <strain evidence="2 3">DSM 17177</strain>
    </source>
</reference>
<dbReference type="EMBL" id="JAKIKS010000068">
    <property type="protein sequence ID" value="MCL1125953.1"/>
    <property type="molecule type" value="Genomic_DNA"/>
</dbReference>
<accession>A0ABT0LE36</accession>
<keyword evidence="3" id="KW-1185">Reference proteome</keyword>
<comment type="caution">
    <text evidence="2">The sequence shown here is derived from an EMBL/GenBank/DDBJ whole genome shotgun (WGS) entry which is preliminary data.</text>
</comment>
<dbReference type="Gene3D" id="3.40.630.30">
    <property type="match status" value="1"/>
</dbReference>
<dbReference type="InterPro" id="IPR000182">
    <property type="entry name" value="GNAT_dom"/>
</dbReference>
<protein>
    <submittedName>
        <fullName evidence="2">GNAT family N-acetyltransferase</fullName>
        <ecNumber evidence="2">2.3.1.-</ecNumber>
    </submittedName>
</protein>
<dbReference type="EC" id="2.3.1.-" evidence="2"/>
<dbReference type="Pfam" id="PF00583">
    <property type="entry name" value="Acetyltransf_1"/>
    <property type="match status" value="1"/>
</dbReference>
<dbReference type="InterPro" id="IPR016181">
    <property type="entry name" value="Acyl_CoA_acyltransferase"/>
</dbReference>
<dbReference type="RefSeq" id="WP_248941286.1">
    <property type="nucleotide sequence ID" value="NZ_JAKIKS010000068.1"/>
</dbReference>